<dbReference type="InterPro" id="IPR046720">
    <property type="entry name" value="DUF6612"/>
</dbReference>
<proteinExistence type="predicted"/>
<evidence type="ECO:0000313" key="2">
    <source>
        <dbReference type="Proteomes" id="UP000244240"/>
    </source>
</evidence>
<dbReference type="EMBL" id="QBKR01000003">
    <property type="protein sequence ID" value="PTX64325.1"/>
    <property type="molecule type" value="Genomic_DNA"/>
</dbReference>
<organism evidence="1 2">
    <name type="scientific">Melghirimyces profundicolus</name>
    <dbReference type="NCBI Taxonomy" id="1242148"/>
    <lineage>
        <taxon>Bacteria</taxon>
        <taxon>Bacillati</taxon>
        <taxon>Bacillota</taxon>
        <taxon>Bacilli</taxon>
        <taxon>Bacillales</taxon>
        <taxon>Thermoactinomycetaceae</taxon>
        <taxon>Melghirimyces</taxon>
    </lineage>
</organism>
<sequence length="330" mass="38044">MLYSNSACLLDMNLYQQEGCTVLKPFKSVLWILLLSISLITGCGQAEQADPGFEEKKKKELTPAQVLEKATKAAEKQTGLHFDTTMDQTLNMETNGMKQSMDQNMEMEIQMTREPLAMHAKGTINMNESIPMEMYFADMTYYMKNPQGDEWSKMEIPGNFDKEKFEELLNQSSSEDPQAMLEQLKPFQNDLKMTHEKGMYIITLELNEEQSQKYMDVIVEDKMDQILNMMKDTGVPGEEEMKSEMDKFLKNMKIHDLKQTFHIDEKTFEQKKVDQKLNMEMMLEGNKIKTDQKMSMEIKGGVDQITIPDEVKANAVDMGNMKEMDGMGQQ</sequence>
<accession>A0A2T6C7P1</accession>
<dbReference type="Gene3D" id="2.50.20.20">
    <property type="match status" value="1"/>
</dbReference>
<gene>
    <name evidence="1" type="ORF">C8P63_103109</name>
</gene>
<dbReference type="AlphaFoldDB" id="A0A2T6C7P1"/>
<keyword evidence="2" id="KW-1185">Reference proteome</keyword>
<evidence type="ECO:0000313" key="1">
    <source>
        <dbReference type="EMBL" id="PTX64325.1"/>
    </source>
</evidence>
<dbReference type="Proteomes" id="UP000244240">
    <property type="component" value="Unassembled WGS sequence"/>
</dbReference>
<name>A0A2T6C7P1_9BACL</name>
<protein>
    <submittedName>
        <fullName evidence="1">Uncharacterized protein</fullName>
    </submittedName>
</protein>
<comment type="caution">
    <text evidence="1">The sequence shown here is derived from an EMBL/GenBank/DDBJ whole genome shotgun (WGS) entry which is preliminary data.</text>
</comment>
<dbReference type="Pfam" id="PF20316">
    <property type="entry name" value="DUF6612"/>
    <property type="match status" value="1"/>
</dbReference>
<reference evidence="1 2" key="1">
    <citation type="submission" date="2018-04" db="EMBL/GenBank/DDBJ databases">
        <title>Genomic Encyclopedia of Archaeal and Bacterial Type Strains, Phase II (KMG-II): from individual species to whole genera.</title>
        <authorList>
            <person name="Goeker M."/>
        </authorList>
    </citation>
    <scope>NUCLEOTIDE SEQUENCE [LARGE SCALE GENOMIC DNA]</scope>
    <source>
        <strain evidence="1 2">DSM 45787</strain>
    </source>
</reference>